<organism evidence="2">
    <name type="scientific">Guillardia theta (strain CCMP2712)</name>
    <name type="common">Cryptophyte</name>
    <dbReference type="NCBI Taxonomy" id="905079"/>
    <lineage>
        <taxon>Eukaryota</taxon>
        <taxon>Cryptophyceae</taxon>
        <taxon>Pyrenomonadales</taxon>
        <taxon>Geminigeraceae</taxon>
        <taxon>Guillardia</taxon>
    </lineage>
</organism>
<sequence length="294" mass="33374">MGRELFDEISLNVIAFLEGHSGVSKVYFHDKAAVSSFALNSWDRSNHPCALPEDLKAFLSISDGLLVKWDARLHGDSWERRRDSHVGEAGETFALGCMSINAVNQMVETPVNWEDDAAWTEMLMGQGDLLPPTDSLSSISPSLIQEARLLREKFRAFDLDSSNGKVCLLFVKPSSAQVWFQDLSKRWFFISHSFTDYFRLLVMHLGIPNWQSTFTDIGLDEGTKRWFRFMSPERLAIDLEQFSVLEQRRRVFRGETRTSSPPQPDKTLTETEAAAESAGGMRVDLENLEKTQSK</sequence>
<dbReference type="Proteomes" id="UP000011087">
    <property type="component" value="Unassembled WGS sequence"/>
</dbReference>
<dbReference type="HOGENOM" id="CLU_948157_0_0_1"/>
<feature type="region of interest" description="Disordered" evidence="1">
    <location>
        <begin position="253"/>
        <end position="294"/>
    </location>
</feature>
<dbReference type="eggNOG" id="ENOG502R21Z">
    <property type="taxonomic scope" value="Eukaryota"/>
</dbReference>
<dbReference type="STRING" id="905079.L1IZP4"/>
<accession>L1IZP4</accession>
<dbReference type="OMA" id="WQFLAET"/>
<evidence type="ECO:0008006" key="5">
    <source>
        <dbReference type="Google" id="ProtNLM"/>
    </source>
</evidence>
<dbReference type="OrthoDB" id="10249691at2759"/>
<keyword evidence="4" id="KW-1185">Reference proteome</keyword>
<dbReference type="KEGG" id="gtt:GUITHDRAFT_142064"/>
<name>L1IZP4_GUITC</name>
<dbReference type="PaxDb" id="55529-EKX41369"/>
<reference evidence="3" key="3">
    <citation type="submission" date="2016-03" db="UniProtKB">
        <authorList>
            <consortium name="EnsemblProtists"/>
        </authorList>
    </citation>
    <scope>IDENTIFICATION</scope>
</reference>
<dbReference type="PANTHER" id="PTHR31854">
    <property type="entry name" value="TUBULIN POLYGLUTAMYLASE COMPLEX SUBUNIT 2"/>
    <property type="match status" value="1"/>
</dbReference>
<dbReference type="EMBL" id="JH993024">
    <property type="protein sequence ID" value="EKX41369.1"/>
    <property type="molecule type" value="Genomic_DNA"/>
</dbReference>
<evidence type="ECO:0000256" key="1">
    <source>
        <dbReference type="SAM" id="MobiDB-lite"/>
    </source>
</evidence>
<dbReference type="RefSeq" id="XP_005828349.1">
    <property type="nucleotide sequence ID" value="XM_005828292.1"/>
</dbReference>
<dbReference type="PANTHER" id="PTHR31854:SF2">
    <property type="entry name" value="TUBULIN POLYGLUTAMYLASE COMPLEX SUBUNIT 2"/>
    <property type="match status" value="1"/>
</dbReference>
<evidence type="ECO:0000313" key="3">
    <source>
        <dbReference type="EnsemblProtists" id="EKX41369"/>
    </source>
</evidence>
<gene>
    <name evidence="2" type="ORF">GUITHDRAFT_142064</name>
</gene>
<reference evidence="4" key="2">
    <citation type="submission" date="2012-11" db="EMBL/GenBank/DDBJ databases">
        <authorList>
            <person name="Kuo A."/>
            <person name="Curtis B.A."/>
            <person name="Tanifuji G."/>
            <person name="Burki F."/>
            <person name="Gruber A."/>
            <person name="Irimia M."/>
            <person name="Maruyama S."/>
            <person name="Arias M.C."/>
            <person name="Ball S.G."/>
            <person name="Gile G.H."/>
            <person name="Hirakawa Y."/>
            <person name="Hopkins J.F."/>
            <person name="Rensing S.A."/>
            <person name="Schmutz J."/>
            <person name="Symeonidi A."/>
            <person name="Elias M."/>
            <person name="Eveleigh R.J."/>
            <person name="Herman E.K."/>
            <person name="Klute M.J."/>
            <person name="Nakayama T."/>
            <person name="Obornik M."/>
            <person name="Reyes-Prieto A."/>
            <person name="Armbrust E.V."/>
            <person name="Aves S.J."/>
            <person name="Beiko R.G."/>
            <person name="Coutinho P."/>
            <person name="Dacks J.B."/>
            <person name="Durnford D.G."/>
            <person name="Fast N.M."/>
            <person name="Green B.R."/>
            <person name="Grisdale C."/>
            <person name="Hempe F."/>
            <person name="Henrissat B."/>
            <person name="Hoppner M.P."/>
            <person name="Ishida K.-I."/>
            <person name="Kim E."/>
            <person name="Koreny L."/>
            <person name="Kroth P.G."/>
            <person name="Liu Y."/>
            <person name="Malik S.-B."/>
            <person name="Maier U.G."/>
            <person name="McRose D."/>
            <person name="Mock T."/>
            <person name="Neilson J.A."/>
            <person name="Onodera N.T."/>
            <person name="Poole A.M."/>
            <person name="Pritham E.J."/>
            <person name="Richards T.A."/>
            <person name="Rocap G."/>
            <person name="Roy S.W."/>
            <person name="Sarai C."/>
            <person name="Schaack S."/>
            <person name="Shirato S."/>
            <person name="Slamovits C.H."/>
            <person name="Spencer D.F."/>
            <person name="Suzuki S."/>
            <person name="Worden A.Z."/>
            <person name="Zauner S."/>
            <person name="Barry K."/>
            <person name="Bell C."/>
            <person name="Bharti A.K."/>
            <person name="Crow J.A."/>
            <person name="Grimwood J."/>
            <person name="Kramer R."/>
            <person name="Lindquist E."/>
            <person name="Lucas S."/>
            <person name="Salamov A."/>
            <person name="McFadden G.I."/>
            <person name="Lane C.E."/>
            <person name="Keeling P.J."/>
            <person name="Gray M.W."/>
            <person name="Grigoriev I.V."/>
            <person name="Archibald J.M."/>
        </authorList>
    </citation>
    <scope>NUCLEOTIDE SEQUENCE</scope>
    <source>
        <strain evidence="4">CCMP2712</strain>
    </source>
</reference>
<feature type="compositionally biased region" description="Basic and acidic residues" evidence="1">
    <location>
        <begin position="283"/>
        <end position="294"/>
    </location>
</feature>
<evidence type="ECO:0000313" key="2">
    <source>
        <dbReference type="EMBL" id="EKX41369.1"/>
    </source>
</evidence>
<protein>
    <recommendedName>
        <fullName evidence="5">Knr4/Smi1-like domain-containing protein</fullName>
    </recommendedName>
</protein>
<evidence type="ECO:0000313" key="4">
    <source>
        <dbReference type="Proteomes" id="UP000011087"/>
    </source>
</evidence>
<reference evidence="2 4" key="1">
    <citation type="journal article" date="2012" name="Nature">
        <title>Algal genomes reveal evolutionary mosaicism and the fate of nucleomorphs.</title>
        <authorList>
            <consortium name="DOE Joint Genome Institute"/>
            <person name="Curtis B.A."/>
            <person name="Tanifuji G."/>
            <person name="Burki F."/>
            <person name="Gruber A."/>
            <person name="Irimia M."/>
            <person name="Maruyama S."/>
            <person name="Arias M.C."/>
            <person name="Ball S.G."/>
            <person name="Gile G.H."/>
            <person name="Hirakawa Y."/>
            <person name="Hopkins J.F."/>
            <person name="Kuo A."/>
            <person name="Rensing S.A."/>
            <person name="Schmutz J."/>
            <person name="Symeonidi A."/>
            <person name="Elias M."/>
            <person name="Eveleigh R.J."/>
            <person name="Herman E.K."/>
            <person name="Klute M.J."/>
            <person name="Nakayama T."/>
            <person name="Obornik M."/>
            <person name="Reyes-Prieto A."/>
            <person name="Armbrust E.V."/>
            <person name="Aves S.J."/>
            <person name="Beiko R.G."/>
            <person name="Coutinho P."/>
            <person name="Dacks J.B."/>
            <person name="Durnford D.G."/>
            <person name="Fast N.M."/>
            <person name="Green B.R."/>
            <person name="Grisdale C.J."/>
            <person name="Hempel F."/>
            <person name="Henrissat B."/>
            <person name="Hoppner M.P."/>
            <person name="Ishida K."/>
            <person name="Kim E."/>
            <person name="Koreny L."/>
            <person name="Kroth P.G."/>
            <person name="Liu Y."/>
            <person name="Malik S.B."/>
            <person name="Maier U.G."/>
            <person name="McRose D."/>
            <person name="Mock T."/>
            <person name="Neilson J.A."/>
            <person name="Onodera N.T."/>
            <person name="Poole A.M."/>
            <person name="Pritham E.J."/>
            <person name="Richards T.A."/>
            <person name="Rocap G."/>
            <person name="Roy S.W."/>
            <person name="Sarai C."/>
            <person name="Schaack S."/>
            <person name="Shirato S."/>
            <person name="Slamovits C.H."/>
            <person name="Spencer D.F."/>
            <person name="Suzuki S."/>
            <person name="Worden A.Z."/>
            <person name="Zauner S."/>
            <person name="Barry K."/>
            <person name="Bell C."/>
            <person name="Bharti A.K."/>
            <person name="Crow J.A."/>
            <person name="Grimwood J."/>
            <person name="Kramer R."/>
            <person name="Lindquist E."/>
            <person name="Lucas S."/>
            <person name="Salamov A."/>
            <person name="McFadden G.I."/>
            <person name="Lane C.E."/>
            <person name="Keeling P.J."/>
            <person name="Gray M.W."/>
            <person name="Grigoriev I.V."/>
            <person name="Archibald J.M."/>
        </authorList>
    </citation>
    <scope>NUCLEOTIDE SEQUENCE</scope>
    <source>
        <strain evidence="2 4">CCMP2712</strain>
    </source>
</reference>
<dbReference type="EnsemblProtists" id="EKX41369">
    <property type="protein sequence ID" value="EKX41369"/>
    <property type="gene ID" value="GUITHDRAFT_142064"/>
</dbReference>
<dbReference type="AlphaFoldDB" id="L1IZP4"/>
<dbReference type="GeneID" id="17298007"/>
<dbReference type="InterPro" id="IPR039231">
    <property type="entry name" value="TPGS2"/>
</dbReference>
<proteinExistence type="predicted"/>